<sequence length="98" mass="11315">MKVTSSGWYKKGLTILYKSLLITVINKRATSKSQLLHSKRKGSRLQTLLRKQLMNSMYKVIVIIQMNKGQLAQANCPTLKERNLWVYKNSSPIVLTKY</sequence>
<evidence type="ECO:0000313" key="1">
    <source>
        <dbReference type="EMBL" id="OUB75298.1"/>
    </source>
</evidence>
<gene>
    <name evidence="1" type="ORF">BK750_06075</name>
</gene>
<proteinExistence type="predicted"/>
<reference evidence="1 2" key="1">
    <citation type="submission" date="2016-10" db="EMBL/GenBank/DDBJ databases">
        <title>Comparative genomics of Bacillus thuringiensis reveals a path to pathogens against multiple invertebrate hosts.</title>
        <authorList>
            <person name="Zheng J."/>
            <person name="Gao Q."/>
            <person name="Liu H."/>
            <person name="Peng D."/>
            <person name="Ruan L."/>
            <person name="Sun M."/>
        </authorList>
    </citation>
    <scope>NUCLEOTIDE SEQUENCE [LARGE SCALE GENOMIC DNA]</scope>
    <source>
        <strain evidence="1">BGSC 4CF1</strain>
    </source>
</reference>
<organism evidence="1 2">
    <name type="scientific">Bacillus thuringiensis subsp. jegathesan</name>
    <dbReference type="NCBI Taxonomy" id="56955"/>
    <lineage>
        <taxon>Bacteria</taxon>
        <taxon>Bacillati</taxon>
        <taxon>Bacillota</taxon>
        <taxon>Bacilli</taxon>
        <taxon>Bacillales</taxon>
        <taxon>Bacillaceae</taxon>
        <taxon>Bacillus</taxon>
        <taxon>Bacillus cereus group</taxon>
    </lineage>
</organism>
<evidence type="ECO:0000313" key="2">
    <source>
        <dbReference type="Proteomes" id="UP000194853"/>
    </source>
</evidence>
<dbReference type="AlphaFoldDB" id="A0A9X6R3J3"/>
<protein>
    <submittedName>
        <fullName evidence="1">Uncharacterized protein</fullName>
    </submittedName>
</protein>
<accession>A0A9X6R3J3</accession>
<name>A0A9X6R3J3_BACTJ</name>
<comment type="caution">
    <text evidence="1">The sequence shown here is derived from an EMBL/GenBank/DDBJ whole genome shotgun (WGS) entry which is preliminary data.</text>
</comment>
<dbReference type="Proteomes" id="UP000194853">
    <property type="component" value="Unassembled WGS sequence"/>
</dbReference>
<dbReference type="EMBL" id="MOOS01000047">
    <property type="protein sequence ID" value="OUB75298.1"/>
    <property type="molecule type" value="Genomic_DNA"/>
</dbReference>